<feature type="compositionally biased region" description="Basic and acidic residues" evidence="1">
    <location>
        <begin position="916"/>
        <end position="933"/>
    </location>
</feature>
<dbReference type="Pfam" id="PF01424">
    <property type="entry name" value="R3H"/>
    <property type="match status" value="1"/>
</dbReference>
<dbReference type="PROSITE" id="PS51061">
    <property type="entry name" value="R3H"/>
    <property type="match status" value="1"/>
</dbReference>
<keyword evidence="5" id="KW-1185">Reference proteome</keyword>
<dbReference type="SMART" id="SM00393">
    <property type="entry name" value="R3H"/>
    <property type="match status" value="1"/>
</dbReference>
<dbReference type="GO" id="GO:0003676">
    <property type="term" value="F:nucleic acid binding"/>
    <property type="evidence" value="ECO:0007669"/>
    <property type="project" value="UniProtKB-UniRule"/>
</dbReference>
<feature type="region of interest" description="Disordered" evidence="1">
    <location>
        <begin position="599"/>
        <end position="619"/>
    </location>
</feature>
<dbReference type="Proteomes" id="UP000736335">
    <property type="component" value="Unassembled WGS sequence"/>
</dbReference>
<dbReference type="InterPro" id="IPR051189">
    <property type="entry name" value="Splicing_assoc_domain"/>
</dbReference>
<evidence type="ECO:0000256" key="1">
    <source>
        <dbReference type="SAM" id="MobiDB-lite"/>
    </source>
</evidence>
<comment type="caution">
    <text evidence="4">The sequence shown here is derived from an EMBL/GenBank/DDBJ whole genome shotgun (WGS) entry which is preliminary data.</text>
</comment>
<dbReference type="EMBL" id="WIUZ02000001">
    <property type="protein sequence ID" value="KAF9792528.1"/>
    <property type="molecule type" value="Genomic_DNA"/>
</dbReference>
<evidence type="ECO:0000313" key="4">
    <source>
        <dbReference type="EMBL" id="KAF9792528.1"/>
    </source>
</evidence>
<feature type="region of interest" description="Disordered" evidence="1">
    <location>
        <begin position="132"/>
        <end position="178"/>
    </location>
</feature>
<dbReference type="InterPro" id="IPR036867">
    <property type="entry name" value="R3H_dom_sf"/>
</dbReference>
<dbReference type="InterPro" id="IPR001374">
    <property type="entry name" value="R3H_dom"/>
</dbReference>
<dbReference type="OrthoDB" id="21470at2759"/>
<feature type="compositionally biased region" description="Acidic residues" evidence="1">
    <location>
        <begin position="533"/>
        <end position="545"/>
    </location>
</feature>
<feature type="compositionally biased region" description="Basic and acidic residues" evidence="1">
    <location>
        <begin position="748"/>
        <end position="757"/>
    </location>
</feature>
<proteinExistence type="predicted"/>
<dbReference type="SUPFAM" id="SSF82708">
    <property type="entry name" value="R3H domain"/>
    <property type="match status" value="1"/>
</dbReference>
<evidence type="ECO:0000259" key="2">
    <source>
        <dbReference type="PROSITE" id="PS50174"/>
    </source>
</evidence>
<organism evidence="4 5">
    <name type="scientific">Thelephora terrestris</name>
    <dbReference type="NCBI Taxonomy" id="56493"/>
    <lineage>
        <taxon>Eukaryota</taxon>
        <taxon>Fungi</taxon>
        <taxon>Dikarya</taxon>
        <taxon>Basidiomycota</taxon>
        <taxon>Agaricomycotina</taxon>
        <taxon>Agaricomycetes</taxon>
        <taxon>Thelephorales</taxon>
        <taxon>Thelephoraceae</taxon>
        <taxon>Thelephora</taxon>
    </lineage>
</organism>
<evidence type="ECO:0000259" key="3">
    <source>
        <dbReference type="PROSITE" id="PS51061"/>
    </source>
</evidence>
<feature type="compositionally biased region" description="Acidic residues" evidence="1">
    <location>
        <begin position="602"/>
        <end position="619"/>
    </location>
</feature>
<dbReference type="CDD" id="cd02325">
    <property type="entry name" value="R3H"/>
    <property type="match status" value="1"/>
</dbReference>
<feature type="region of interest" description="Disordered" evidence="1">
    <location>
        <begin position="1"/>
        <end position="119"/>
    </location>
</feature>
<name>A0A9P6LCP9_9AGAM</name>
<feature type="compositionally biased region" description="Gly residues" evidence="1">
    <location>
        <begin position="88"/>
        <end position="111"/>
    </location>
</feature>
<dbReference type="AlphaFoldDB" id="A0A9P6LCP9"/>
<dbReference type="PROSITE" id="PS50174">
    <property type="entry name" value="G_PATCH"/>
    <property type="match status" value="1"/>
</dbReference>
<dbReference type="SMART" id="SM00443">
    <property type="entry name" value="G_patch"/>
    <property type="match status" value="1"/>
</dbReference>
<feature type="region of interest" description="Disordered" evidence="1">
    <location>
        <begin position="515"/>
        <end position="556"/>
    </location>
</feature>
<feature type="compositionally biased region" description="Gly residues" evidence="1">
    <location>
        <begin position="34"/>
        <end position="56"/>
    </location>
</feature>
<reference evidence="4" key="2">
    <citation type="submission" date="2020-11" db="EMBL/GenBank/DDBJ databases">
        <authorList>
            <consortium name="DOE Joint Genome Institute"/>
            <person name="Kuo A."/>
            <person name="Miyauchi S."/>
            <person name="Kiss E."/>
            <person name="Drula E."/>
            <person name="Kohler A."/>
            <person name="Sanchez-Garcia M."/>
            <person name="Andreopoulos B."/>
            <person name="Barry K.W."/>
            <person name="Bonito G."/>
            <person name="Buee M."/>
            <person name="Carver A."/>
            <person name="Chen C."/>
            <person name="Cichocki N."/>
            <person name="Clum A."/>
            <person name="Culley D."/>
            <person name="Crous P.W."/>
            <person name="Fauchery L."/>
            <person name="Girlanda M."/>
            <person name="Hayes R."/>
            <person name="Keri Z."/>
            <person name="Labutti K."/>
            <person name="Lipzen A."/>
            <person name="Lombard V."/>
            <person name="Magnuson J."/>
            <person name="Maillard F."/>
            <person name="Morin E."/>
            <person name="Murat C."/>
            <person name="Nolan M."/>
            <person name="Ohm R."/>
            <person name="Pangilinan J."/>
            <person name="Pereira M."/>
            <person name="Perotto S."/>
            <person name="Peter M."/>
            <person name="Riley R."/>
            <person name="Sitrit Y."/>
            <person name="Stielow B."/>
            <person name="Szollosi G."/>
            <person name="Zifcakova L."/>
            <person name="Stursova M."/>
            <person name="Spatafora J.W."/>
            <person name="Tedersoo L."/>
            <person name="Vaario L.-M."/>
            <person name="Yamada A."/>
            <person name="Yan M."/>
            <person name="Wang P."/>
            <person name="Xu J."/>
            <person name="Bruns T."/>
            <person name="Baldrian P."/>
            <person name="Vilgalys R."/>
            <person name="Henrissat B."/>
            <person name="Grigoriev I.V."/>
            <person name="Hibbett D."/>
            <person name="Nagy L.G."/>
            <person name="Martin F.M."/>
        </authorList>
    </citation>
    <scope>NUCLEOTIDE SEQUENCE</scope>
    <source>
        <strain evidence="4">UH-Tt-Lm1</strain>
    </source>
</reference>
<protein>
    <recommendedName>
        <fullName evidence="6">Protein SQS1</fullName>
    </recommendedName>
</protein>
<dbReference type="InterPro" id="IPR000467">
    <property type="entry name" value="G_patch_dom"/>
</dbReference>
<feature type="region of interest" description="Disordered" evidence="1">
    <location>
        <begin position="727"/>
        <end position="757"/>
    </location>
</feature>
<reference evidence="4" key="1">
    <citation type="journal article" date="2020" name="Nat. Commun.">
        <title>Large-scale genome sequencing of mycorrhizal fungi provides insights into the early evolution of symbiotic traits.</title>
        <authorList>
            <person name="Miyauchi S."/>
            <person name="Kiss E."/>
            <person name="Kuo A."/>
            <person name="Drula E."/>
            <person name="Kohler A."/>
            <person name="Sanchez-Garcia M."/>
            <person name="Morin E."/>
            <person name="Andreopoulos B."/>
            <person name="Barry K.W."/>
            <person name="Bonito G."/>
            <person name="Buee M."/>
            <person name="Carver A."/>
            <person name="Chen C."/>
            <person name="Cichocki N."/>
            <person name="Clum A."/>
            <person name="Culley D."/>
            <person name="Crous P.W."/>
            <person name="Fauchery L."/>
            <person name="Girlanda M."/>
            <person name="Hayes R.D."/>
            <person name="Keri Z."/>
            <person name="LaButti K."/>
            <person name="Lipzen A."/>
            <person name="Lombard V."/>
            <person name="Magnuson J."/>
            <person name="Maillard F."/>
            <person name="Murat C."/>
            <person name="Nolan M."/>
            <person name="Ohm R.A."/>
            <person name="Pangilinan J."/>
            <person name="Pereira M.F."/>
            <person name="Perotto S."/>
            <person name="Peter M."/>
            <person name="Pfister S."/>
            <person name="Riley R."/>
            <person name="Sitrit Y."/>
            <person name="Stielow J.B."/>
            <person name="Szollosi G."/>
            <person name="Zifcakova L."/>
            <person name="Stursova M."/>
            <person name="Spatafora J.W."/>
            <person name="Tedersoo L."/>
            <person name="Vaario L.M."/>
            <person name="Yamada A."/>
            <person name="Yan M."/>
            <person name="Wang P."/>
            <person name="Xu J."/>
            <person name="Bruns T."/>
            <person name="Baldrian P."/>
            <person name="Vilgalys R."/>
            <person name="Dunand C."/>
            <person name="Henrissat B."/>
            <person name="Grigoriev I.V."/>
            <person name="Hibbett D."/>
            <person name="Nagy L.G."/>
            <person name="Martin F.M."/>
        </authorList>
    </citation>
    <scope>NUCLEOTIDE SEQUENCE</scope>
    <source>
        <strain evidence="4">UH-Tt-Lm1</strain>
    </source>
</reference>
<dbReference type="Gene3D" id="3.30.1370.50">
    <property type="entry name" value="R3H-like domain"/>
    <property type="match status" value="1"/>
</dbReference>
<dbReference type="PANTHER" id="PTHR14195">
    <property type="entry name" value="G PATCH DOMAIN CONTAINING PROTEIN 2"/>
    <property type="match status" value="1"/>
</dbReference>
<gene>
    <name evidence="4" type="ORF">BJ322DRAFT_1029752</name>
</gene>
<evidence type="ECO:0008006" key="6">
    <source>
        <dbReference type="Google" id="ProtNLM"/>
    </source>
</evidence>
<evidence type="ECO:0000313" key="5">
    <source>
        <dbReference type="Proteomes" id="UP000736335"/>
    </source>
</evidence>
<feature type="domain" description="R3H" evidence="3">
    <location>
        <begin position="803"/>
        <end position="866"/>
    </location>
</feature>
<feature type="compositionally biased region" description="Low complexity" evidence="1">
    <location>
        <begin position="147"/>
        <end position="156"/>
    </location>
</feature>
<sequence>MAKNKNKKPQQEGTRGWAEGPGRVGRGRGRGGRGGRGGANDGGGDTSPHGQGGSRGDGPSRPNFRGGPPPPTLDRGFPRGRGGRGRGRGGWTGRGRGSGGVDLGGFTGNIRGGMPVNHPMDEIDFEIQQWNESPQSGRNTPGGRGRGSPSKSSGNNTPRGRGGRGGRGVITPGLPSGSSLSSLWYEERPLLRPIKFVRSIETATLFQEAEELLEPTAQNPDETAESHVPTADKVSRVFSSTHPHLFDNSLFNIEEGIEEVNFEDLALVHERVLNSAPSIITPPAVQTGPFTGVSRKPAPKPEVPHKGALNGTLVATDVTGTTLGFSTTDGAELHGGHTIKSTTKAARAAPSVLGEPMIVEREIMVTTADPEPTTILTGPSPLFFIDTDPSASQTQIPIPAYSIHPHTESLGGNAKAEVEPDSEDDVIVYDAPNPRISTPRVELSTLANISLLDHTTSSTPRQVNPLRRGKFVHVVGRNVRRGSGGVLGVKRKKLSEHKNFAAFGAMIAEARLRMQDEEEDKDPKEHLRRQGDSDLDWGDETDESEKENCPVIGTAEGMDLDPELVGAGVTMAAMESFVQGVNGNHARIDDLEDAIAQGDLSSDGEMDEDEDGDGSDSEDLEGHEEMMLIEEFIADQYGSDFSDDDDDELDPRAGFQARLDRLREKQLKVIKMEDYDDDDDDEMDPELQWDEGEEIDDFVAGALDKYEKNRAAHNAVFKAIQDGFFDDPQPKASSSKRKDLPAELQAQWEKDKLKKAGRRKERELARIEAVLNPLVTKKGGKKSRKAMIAAAKLDPSIEIPHRTIDMVSIEQQIRRFLADKDKRNLVLPVCDKDTRWKIHSLAPLFGLKSKSKGPGERRYTTLFKDEQSGKYIDERKVARLMKGFNYRASYDVWDDMKEWKGKGKDKGKGKGKGKKERGESGDMKTREGDVVGHAAPKIDETNIGFMMLASMGWSDGATIGLSGGLDVPLTAVIKKTKLGLGASLSTKP</sequence>
<feature type="compositionally biased region" description="Basic and acidic residues" evidence="1">
    <location>
        <begin position="515"/>
        <end position="532"/>
    </location>
</feature>
<feature type="region of interest" description="Disordered" evidence="1">
    <location>
        <begin position="901"/>
        <end position="933"/>
    </location>
</feature>
<accession>A0A9P6LCP9</accession>
<feature type="domain" description="G-patch" evidence="2">
    <location>
        <begin position="940"/>
        <end position="985"/>
    </location>
</feature>